<dbReference type="EMBL" id="CP003219">
    <property type="protein sequence ID" value="AEW94184.1"/>
    <property type="molecule type" value="Genomic_DNA"/>
</dbReference>
<evidence type="ECO:0000256" key="1">
    <source>
        <dbReference type="SAM" id="MobiDB-lite"/>
    </source>
</evidence>
<dbReference type="InterPro" id="IPR055378">
    <property type="entry name" value="GH3_C"/>
</dbReference>
<dbReference type="Pfam" id="PF03321">
    <property type="entry name" value="GH3"/>
    <property type="match status" value="1"/>
</dbReference>
<proteinExistence type="predicted"/>
<dbReference type="AlphaFoldDB" id="F8JS73"/>
<evidence type="ECO:0000259" key="2">
    <source>
        <dbReference type="Pfam" id="PF23571"/>
    </source>
</evidence>
<dbReference type="STRING" id="1003195.SCATT_18130"/>
<organism evidence="4 5">
    <name type="scientific">Streptantibioticus cattleyicolor (strain ATCC 35852 / DSM 46488 / JCM 4925 / NBRC 14057 / NRRL 8057)</name>
    <name type="common">Streptomyces cattleya</name>
    <dbReference type="NCBI Taxonomy" id="1003195"/>
    <lineage>
        <taxon>Bacteria</taxon>
        <taxon>Bacillati</taxon>
        <taxon>Actinomycetota</taxon>
        <taxon>Actinomycetes</taxon>
        <taxon>Kitasatosporales</taxon>
        <taxon>Streptomycetaceae</taxon>
        <taxon>Streptantibioticus</taxon>
    </lineage>
</organism>
<dbReference type="KEGG" id="sct:SCAT_1818"/>
<dbReference type="OrthoDB" id="614636at2"/>
<dbReference type="PATRIC" id="fig|1003195.11.peg.3357"/>
<dbReference type="Pfam" id="PF23571">
    <property type="entry name" value="GH3_M"/>
    <property type="match status" value="1"/>
</dbReference>
<dbReference type="InterPro" id="IPR055377">
    <property type="entry name" value="GH3_M"/>
</dbReference>
<dbReference type="KEGG" id="scy:SCATT_18130"/>
<name>F8JS73_STREN</name>
<gene>
    <name evidence="4" type="ordered locus">SCATT_18130</name>
</gene>
<evidence type="ECO:0008006" key="6">
    <source>
        <dbReference type="Google" id="ProtNLM"/>
    </source>
</evidence>
<dbReference type="HOGENOM" id="CLU_016249_3_2_11"/>
<dbReference type="Pfam" id="PF23572">
    <property type="entry name" value="GH3_C"/>
    <property type="match status" value="1"/>
</dbReference>
<dbReference type="PANTHER" id="PTHR31901:SF9">
    <property type="entry name" value="GH3 DOMAIN-CONTAINING PROTEIN"/>
    <property type="match status" value="1"/>
</dbReference>
<dbReference type="PANTHER" id="PTHR31901">
    <property type="entry name" value="GH3 DOMAIN-CONTAINING PROTEIN"/>
    <property type="match status" value="1"/>
</dbReference>
<sequence length="580" mass="63538">MTTEPRTEPAAAKTSPDEIDHATRTARYRDRVFAEHDRLAAELVDLPGQQKRVLADLLEFNSGTEFGKRHGFAAIRTVDDFRRAVPVQDYAAHAPYIERTAAGEANVLSADRPVVYFTSSGSTGAHKKIPVTARFMRTTFFPFYYAAWAPLLRHFPEVAARPDAVLNLKHDPPARPPVMADGRPHVGASQVDFGAKFGEPLAAELGTRAPWATLPVETDPADHLERLYLRLRLAVQGDVRMLIGINPAVIAAVPYQLGLWWPRIVREVRDGTVGGVRTGSPDPARAAELERLAGYFGTVRPAHVWPRVRALFCWTTGVASLYMPALRREYGVDVATLPAPVAASEGPVAVALDRHPEAGTPVASAALYEFVPADDDLAPDSETLLVHELEPGHDYHVVFSHVGGLYRYAVGDVVHVPDRVDGVPRLRYAGRGTRSDVAGERLREAQVVRALRDALAAGGLSLRNVACRVERSAGSAHHYTFAIAPGTGWHTTEAQRFLGRLDAALAARSDGYRRARAGRRLTAPTLRLLEPEAFHRDWHAAVAGGVRPAQAKDRLFRQDDALWERLTGPRPADADDGHHH</sequence>
<feature type="domain" description="GH3 C-terminal" evidence="3">
    <location>
        <begin position="446"/>
        <end position="552"/>
    </location>
</feature>
<reference evidence="5" key="1">
    <citation type="submission" date="2011-12" db="EMBL/GenBank/DDBJ databases">
        <title>Complete genome sequence of Streptomyces cattleya strain DSM 46488.</title>
        <authorList>
            <person name="Ou H.-Y."/>
            <person name="Li P."/>
            <person name="Zhao C."/>
            <person name="O'Hagan D."/>
            <person name="Deng Z."/>
        </authorList>
    </citation>
    <scope>NUCLEOTIDE SEQUENCE [LARGE SCALE GENOMIC DNA]</scope>
    <source>
        <strain evidence="5">ATCC 35852 / DSM 46488 / JCM 4925 / NBRC 14057 / NRRL 8057</strain>
    </source>
</reference>
<protein>
    <recommendedName>
        <fullName evidence="6">GH3 auxin-responsive promoter</fullName>
    </recommendedName>
</protein>
<feature type="region of interest" description="Disordered" evidence="1">
    <location>
        <begin position="1"/>
        <end position="23"/>
    </location>
</feature>
<dbReference type="GO" id="GO:0016881">
    <property type="term" value="F:acid-amino acid ligase activity"/>
    <property type="evidence" value="ECO:0007669"/>
    <property type="project" value="TreeGrafter"/>
</dbReference>
<accession>F8JS73</accession>
<accession>G8WRQ0</accession>
<evidence type="ECO:0000259" key="3">
    <source>
        <dbReference type="Pfam" id="PF23572"/>
    </source>
</evidence>
<dbReference type="InterPro" id="IPR004993">
    <property type="entry name" value="GH3"/>
</dbReference>
<evidence type="ECO:0000313" key="4">
    <source>
        <dbReference type="EMBL" id="AEW94184.1"/>
    </source>
</evidence>
<dbReference type="RefSeq" id="WP_014142576.1">
    <property type="nucleotide sequence ID" value="NC_016111.1"/>
</dbReference>
<dbReference type="GO" id="GO:0005737">
    <property type="term" value="C:cytoplasm"/>
    <property type="evidence" value="ECO:0007669"/>
    <property type="project" value="TreeGrafter"/>
</dbReference>
<dbReference type="Proteomes" id="UP000007842">
    <property type="component" value="Chromosome"/>
</dbReference>
<dbReference type="eggNOG" id="COG0189">
    <property type="taxonomic scope" value="Bacteria"/>
</dbReference>
<evidence type="ECO:0000313" key="5">
    <source>
        <dbReference type="Proteomes" id="UP000007842"/>
    </source>
</evidence>
<keyword evidence="5" id="KW-1185">Reference proteome</keyword>
<feature type="domain" description="GH3 middle" evidence="2">
    <location>
        <begin position="362"/>
        <end position="431"/>
    </location>
</feature>